<keyword evidence="2" id="KW-1185">Reference proteome</keyword>
<evidence type="ECO:0000313" key="1">
    <source>
        <dbReference type="EMBL" id="KAJ7526876.1"/>
    </source>
</evidence>
<comment type="caution">
    <text evidence="1">The sequence shown here is derived from an EMBL/GenBank/DDBJ whole genome shotgun (WGS) entry which is preliminary data.</text>
</comment>
<dbReference type="EMBL" id="CM055107">
    <property type="protein sequence ID" value="KAJ7526876.1"/>
    <property type="molecule type" value="Genomic_DNA"/>
</dbReference>
<evidence type="ECO:0000313" key="2">
    <source>
        <dbReference type="Proteomes" id="UP001162992"/>
    </source>
</evidence>
<protein>
    <submittedName>
        <fullName evidence="1">Uncharacterized protein</fullName>
    </submittedName>
</protein>
<gene>
    <name evidence="1" type="ORF">O6H91_16G026700</name>
</gene>
<sequence length="101" mass="11896">MKSKLELEDEDGNRISVINTKSRMTGTNMQTSNKVKVNTNRRRSEIVTDCEGDDDRYEVVHVNDVEDSESNRHTNVFHSYIRIASTINVEEWLQILENYFW</sequence>
<reference evidence="2" key="1">
    <citation type="journal article" date="2024" name="Proc. Natl. Acad. Sci. U.S.A.">
        <title>Extraordinary preservation of gene collinearity over three hundred million years revealed in homosporous lycophytes.</title>
        <authorList>
            <person name="Li C."/>
            <person name="Wickell D."/>
            <person name="Kuo L.Y."/>
            <person name="Chen X."/>
            <person name="Nie B."/>
            <person name="Liao X."/>
            <person name="Peng D."/>
            <person name="Ji J."/>
            <person name="Jenkins J."/>
            <person name="Williams M."/>
            <person name="Shu S."/>
            <person name="Plott C."/>
            <person name="Barry K."/>
            <person name="Rajasekar S."/>
            <person name="Grimwood J."/>
            <person name="Han X."/>
            <person name="Sun S."/>
            <person name="Hou Z."/>
            <person name="He W."/>
            <person name="Dai G."/>
            <person name="Sun C."/>
            <person name="Schmutz J."/>
            <person name="Leebens-Mack J.H."/>
            <person name="Li F.W."/>
            <person name="Wang L."/>
        </authorList>
    </citation>
    <scope>NUCLEOTIDE SEQUENCE [LARGE SCALE GENOMIC DNA]</scope>
    <source>
        <strain evidence="2">cv. PW_Plant_1</strain>
    </source>
</reference>
<proteinExistence type="predicted"/>
<accession>A0ACC2BAZ2</accession>
<name>A0ACC2BAZ2_DIPCM</name>
<dbReference type="Proteomes" id="UP001162992">
    <property type="component" value="Chromosome 16"/>
</dbReference>
<organism evidence="1 2">
    <name type="scientific">Diphasiastrum complanatum</name>
    <name type="common">Issler's clubmoss</name>
    <name type="synonym">Lycopodium complanatum</name>
    <dbReference type="NCBI Taxonomy" id="34168"/>
    <lineage>
        <taxon>Eukaryota</taxon>
        <taxon>Viridiplantae</taxon>
        <taxon>Streptophyta</taxon>
        <taxon>Embryophyta</taxon>
        <taxon>Tracheophyta</taxon>
        <taxon>Lycopodiopsida</taxon>
        <taxon>Lycopodiales</taxon>
        <taxon>Lycopodiaceae</taxon>
        <taxon>Lycopodioideae</taxon>
        <taxon>Diphasiastrum</taxon>
    </lineage>
</organism>